<dbReference type="PIRSF" id="PIRSF000099">
    <property type="entry name" value="Histidinol_dh"/>
    <property type="match status" value="1"/>
</dbReference>
<dbReference type="Gene3D" id="3.40.50.1980">
    <property type="entry name" value="Nitrogenase molybdenum iron protein domain"/>
    <property type="match status" value="2"/>
</dbReference>
<comment type="similarity">
    <text evidence="2 8 9 14">Belongs to the histidinol dehydrogenase family.</text>
</comment>
<dbReference type="InterPro" id="IPR022695">
    <property type="entry name" value="Histidinol_DH_monofunct"/>
</dbReference>
<keyword evidence="8" id="KW-0368">Histidine biosynthesis</keyword>
<evidence type="ECO:0000256" key="12">
    <source>
        <dbReference type="PIRSR" id="PIRSR000099-3"/>
    </source>
</evidence>
<evidence type="ECO:0000256" key="13">
    <source>
        <dbReference type="PIRSR" id="PIRSR000099-4"/>
    </source>
</evidence>
<evidence type="ECO:0000256" key="5">
    <source>
        <dbReference type="ARBA" id="ARBA00022833"/>
    </source>
</evidence>
<feature type="binding site" evidence="8 13">
    <location>
        <position position="420"/>
    </location>
    <ligand>
        <name>Zn(2+)</name>
        <dbReference type="ChEBI" id="CHEBI:29105"/>
    </ligand>
</feature>
<dbReference type="OrthoDB" id="9805269at2"/>
<keyword evidence="8 11" id="KW-0520">NAD</keyword>
<dbReference type="GO" id="GO:0008270">
    <property type="term" value="F:zinc ion binding"/>
    <property type="evidence" value="ECO:0007669"/>
    <property type="project" value="UniProtKB-UniRule"/>
</dbReference>
<evidence type="ECO:0000256" key="8">
    <source>
        <dbReference type="HAMAP-Rule" id="MF_01024"/>
    </source>
</evidence>
<feature type="binding site" evidence="8 11">
    <location>
        <position position="192"/>
    </location>
    <ligand>
        <name>NAD(+)</name>
        <dbReference type="ChEBI" id="CHEBI:57540"/>
    </ligand>
</feature>
<evidence type="ECO:0000313" key="15">
    <source>
        <dbReference type="EMBL" id="BDI28470.1"/>
    </source>
</evidence>
<feature type="binding site" evidence="8 12">
    <location>
        <position position="415"/>
    </location>
    <ligand>
        <name>substrate</name>
    </ligand>
</feature>
<organism evidence="15 16">
    <name type="scientific">Capsulimonas corticalis</name>
    <dbReference type="NCBI Taxonomy" id="2219043"/>
    <lineage>
        <taxon>Bacteria</taxon>
        <taxon>Bacillati</taxon>
        <taxon>Armatimonadota</taxon>
        <taxon>Armatimonadia</taxon>
        <taxon>Capsulimonadales</taxon>
        <taxon>Capsulimonadaceae</taxon>
        <taxon>Capsulimonas</taxon>
    </lineage>
</organism>
<dbReference type="PROSITE" id="PS00611">
    <property type="entry name" value="HISOL_DEHYDROGENASE"/>
    <property type="match status" value="1"/>
</dbReference>
<feature type="binding site" evidence="8 12">
    <location>
        <position position="328"/>
    </location>
    <ligand>
        <name>substrate</name>
    </ligand>
</feature>
<evidence type="ECO:0000256" key="2">
    <source>
        <dbReference type="ARBA" id="ARBA00010178"/>
    </source>
</evidence>
<comment type="catalytic activity">
    <reaction evidence="7 8">
        <text>L-histidinol + 2 NAD(+) + H2O = L-histidine + 2 NADH + 3 H(+)</text>
        <dbReference type="Rhea" id="RHEA:20641"/>
        <dbReference type="ChEBI" id="CHEBI:15377"/>
        <dbReference type="ChEBI" id="CHEBI:15378"/>
        <dbReference type="ChEBI" id="CHEBI:57540"/>
        <dbReference type="ChEBI" id="CHEBI:57595"/>
        <dbReference type="ChEBI" id="CHEBI:57699"/>
        <dbReference type="ChEBI" id="CHEBI:57945"/>
        <dbReference type="EC" id="1.1.1.23"/>
    </reaction>
</comment>
<dbReference type="FunCoup" id="A0A402D3A9">
    <property type="interactions" value="482"/>
</dbReference>
<dbReference type="CDD" id="cd06572">
    <property type="entry name" value="Histidinol_dh"/>
    <property type="match status" value="1"/>
</dbReference>
<evidence type="ECO:0000256" key="11">
    <source>
        <dbReference type="PIRSR" id="PIRSR000099-2"/>
    </source>
</evidence>
<evidence type="ECO:0000256" key="1">
    <source>
        <dbReference type="ARBA" id="ARBA00003850"/>
    </source>
</evidence>
<dbReference type="Gene3D" id="1.20.5.1300">
    <property type="match status" value="1"/>
</dbReference>
<dbReference type="InterPro" id="IPR016161">
    <property type="entry name" value="Ald_DH/histidinol_DH"/>
</dbReference>
<dbReference type="HAMAP" id="MF_01024">
    <property type="entry name" value="HisD"/>
    <property type="match status" value="1"/>
</dbReference>
<dbReference type="PANTHER" id="PTHR21256">
    <property type="entry name" value="HISTIDINOL DEHYDROGENASE HDH"/>
    <property type="match status" value="1"/>
</dbReference>
<dbReference type="GO" id="GO:0051287">
    <property type="term" value="F:NAD binding"/>
    <property type="evidence" value="ECO:0007669"/>
    <property type="project" value="InterPro"/>
</dbReference>
<proteinExistence type="inferred from homology"/>
<feature type="binding site" evidence="8 11">
    <location>
        <position position="215"/>
    </location>
    <ligand>
        <name>NAD(+)</name>
        <dbReference type="ChEBI" id="CHEBI:57540"/>
    </ligand>
</feature>
<dbReference type="GO" id="GO:0004399">
    <property type="term" value="F:histidinol dehydrogenase activity"/>
    <property type="evidence" value="ECO:0007669"/>
    <property type="project" value="UniProtKB-UniRule"/>
</dbReference>
<evidence type="ECO:0000313" key="16">
    <source>
        <dbReference type="Proteomes" id="UP000287394"/>
    </source>
</evidence>
<gene>
    <name evidence="8 15" type="primary">hisD</name>
    <name evidence="15" type="ORF">CCAX7_005210</name>
</gene>
<dbReference type="GO" id="GO:0005829">
    <property type="term" value="C:cytosol"/>
    <property type="evidence" value="ECO:0007669"/>
    <property type="project" value="TreeGrafter"/>
</dbReference>
<feature type="binding site" evidence="8 13">
    <location>
        <position position="260"/>
    </location>
    <ligand>
        <name>Zn(2+)</name>
        <dbReference type="ChEBI" id="CHEBI:29105"/>
    </ligand>
</feature>
<dbReference type="KEGG" id="ccot:CCAX7_005210"/>
<evidence type="ECO:0000256" key="14">
    <source>
        <dbReference type="RuleBase" id="RU004175"/>
    </source>
</evidence>
<accession>A0A402D3A9</accession>
<evidence type="ECO:0000256" key="10">
    <source>
        <dbReference type="PIRSR" id="PIRSR000099-1"/>
    </source>
</evidence>
<dbReference type="Pfam" id="PF00815">
    <property type="entry name" value="Histidinol_dh"/>
    <property type="match status" value="1"/>
</dbReference>
<comment type="function">
    <text evidence="1 8">Catalyzes the sequential NAD-dependent oxidations of L-histidinol to L-histidinaldehyde and then to L-histidine.</text>
</comment>
<comment type="pathway">
    <text evidence="8">Amino-acid biosynthesis; L-histidine biosynthesis; L-histidine from 5-phospho-alpha-D-ribose 1-diphosphate: step 9/9.</text>
</comment>
<dbReference type="Proteomes" id="UP000287394">
    <property type="component" value="Chromosome"/>
</dbReference>
<feature type="binding site" evidence="8 12">
    <location>
        <position position="361"/>
    </location>
    <ligand>
        <name>substrate</name>
    </ligand>
</feature>
<protein>
    <recommendedName>
        <fullName evidence="3 8">Histidinol dehydrogenase</fullName>
        <shortName evidence="8">HDH</shortName>
        <ecNumber evidence="3 8">1.1.1.23</ecNumber>
    </recommendedName>
</protein>
<feature type="binding site" evidence="8 13">
    <location>
        <position position="361"/>
    </location>
    <ligand>
        <name>Zn(2+)</name>
        <dbReference type="ChEBI" id="CHEBI:29105"/>
    </ligand>
</feature>
<evidence type="ECO:0000256" key="7">
    <source>
        <dbReference type="ARBA" id="ARBA00049489"/>
    </source>
</evidence>
<feature type="active site" description="Proton acceptor" evidence="8 10">
    <location>
        <position position="328"/>
    </location>
</feature>
<dbReference type="PANTHER" id="PTHR21256:SF2">
    <property type="entry name" value="HISTIDINE BIOSYNTHESIS TRIFUNCTIONAL PROTEIN"/>
    <property type="match status" value="1"/>
</dbReference>
<keyword evidence="16" id="KW-1185">Reference proteome</keyword>
<keyword evidence="5 8" id="KW-0862">Zinc</keyword>
<dbReference type="GO" id="GO:0000105">
    <property type="term" value="P:L-histidine biosynthetic process"/>
    <property type="evidence" value="ECO:0007669"/>
    <property type="project" value="UniProtKB-UniRule"/>
</dbReference>
<keyword evidence="8" id="KW-0028">Amino-acid biosynthesis</keyword>
<dbReference type="EMBL" id="AP025739">
    <property type="protein sequence ID" value="BDI28470.1"/>
    <property type="molecule type" value="Genomic_DNA"/>
</dbReference>
<keyword evidence="4 8" id="KW-0479">Metal-binding</keyword>
<dbReference type="FunFam" id="3.40.50.1980:FF:000001">
    <property type="entry name" value="Histidinol dehydrogenase"/>
    <property type="match status" value="1"/>
</dbReference>
<dbReference type="PRINTS" id="PR00083">
    <property type="entry name" value="HOLDHDRGNASE"/>
</dbReference>
<evidence type="ECO:0000256" key="3">
    <source>
        <dbReference type="ARBA" id="ARBA00012965"/>
    </source>
</evidence>
<evidence type="ECO:0000256" key="9">
    <source>
        <dbReference type="PIRNR" id="PIRNR000099"/>
    </source>
</evidence>
<dbReference type="AlphaFoldDB" id="A0A402D3A9"/>
<dbReference type="InterPro" id="IPR001692">
    <property type="entry name" value="Histidinol_DH_CS"/>
</dbReference>
<feature type="binding site" evidence="8 12">
    <location>
        <position position="263"/>
    </location>
    <ligand>
        <name>substrate</name>
    </ligand>
</feature>
<comment type="cofactor">
    <cofactor evidence="8 13">
        <name>Zn(2+)</name>
        <dbReference type="ChEBI" id="CHEBI:29105"/>
    </cofactor>
    <text evidence="8 13">Binds 1 zinc ion per subunit.</text>
</comment>
<evidence type="ECO:0000256" key="4">
    <source>
        <dbReference type="ARBA" id="ARBA00022723"/>
    </source>
</evidence>
<feature type="binding site" evidence="8 13">
    <location>
        <position position="263"/>
    </location>
    <ligand>
        <name>Zn(2+)</name>
        <dbReference type="ChEBI" id="CHEBI:29105"/>
    </ligand>
</feature>
<feature type="binding site" evidence="8 12">
    <location>
        <position position="238"/>
    </location>
    <ligand>
        <name>substrate</name>
    </ligand>
</feature>
<dbReference type="InterPro" id="IPR012131">
    <property type="entry name" value="Hstdl_DH"/>
</dbReference>
<feature type="binding site" evidence="8 12">
    <location>
        <position position="420"/>
    </location>
    <ligand>
        <name>substrate</name>
    </ligand>
</feature>
<keyword evidence="6 8" id="KW-0560">Oxidoreductase</keyword>
<reference evidence="15 16" key="1">
    <citation type="journal article" date="2019" name="Int. J. Syst. Evol. Microbiol.">
        <title>Capsulimonas corticalis gen. nov., sp. nov., an aerobic capsulated bacterium, of a novel bacterial order, Capsulimonadales ord. nov., of the class Armatimonadia of the phylum Armatimonadetes.</title>
        <authorList>
            <person name="Li J."/>
            <person name="Kudo C."/>
            <person name="Tonouchi A."/>
        </authorList>
    </citation>
    <scope>NUCLEOTIDE SEQUENCE [LARGE SCALE GENOMIC DNA]</scope>
    <source>
        <strain evidence="15 16">AX-7</strain>
    </source>
</reference>
<dbReference type="EC" id="1.1.1.23" evidence="3 8"/>
<dbReference type="NCBIfam" id="TIGR00069">
    <property type="entry name" value="hisD"/>
    <property type="match status" value="1"/>
</dbReference>
<dbReference type="RefSeq" id="WP_119323935.1">
    <property type="nucleotide sequence ID" value="NZ_AP025739.1"/>
</dbReference>
<feature type="active site" description="Proton acceptor" evidence="8 10">
    <location>
        <position position="327"/>
    </location>
</feature>
<evidence type="ECO:0000256" key="6">
    <source>
        <dbReference type="ARBA" id="ARBA00023002"/>
    </source>
</evidence>
<sequence length="436" mass="45920">MREFDTATISRAEIERKLTVRTDENTSTVEATVRDILHDVRTQGDAGLLAHTQRLHWPGATAETLLASQDERDAASDALDAQVAGSLRAAAANIDAFHRAERGQLQSWMHTESGGRVLGQLLQPVQRVGLYVPGGKAFYPSTVLMTAIPAVAAGVAEIILCTPAGADGSINPAIYAAAAPYVQKIFKIGGAQAIGAMAYGTETVPKVDVIVGPGNQYVNIAKRLVYGEVGIDMLAGPSEVAVIADADANPAFVAADILAQIEHSQDNRGFLFSPSQPLLDRVKAEVLRQAALLSRGEILAHTIEHLTVVKTRTLDEAIELSNILAPEHLELCVREPLAALPKIKNAGAVLLGEHTSAPIGDYIAGPSHTLPTAGAARFSSPLSVATFMKRTSVIYYSAEAARSAAPDVARIADVEGFDAHGAAALLRASTSPKEPS</sequence>
<dbReference type="SUPFAM" id="SSF53720">
    <property type="entry name" value="ALDH-like"/>
    <property type="match status" value="1"/>
</dbReference>
<feature type="binding site" evidence="8 12">
    <location>
        <position position="260"/>
    </location>
    <ligand>
        <name>substrate</name>
    </ligand>
</feature>
<feature type="binding site" evidence="8 11">
    <location>
        <position position="131"/>
    </location>
    <ligand>
        <name>NAD(+)</name>
        <dbReference type="ChEBI" id="CHEBI:57540"/>
    </ligand>
</feature>
<name>A0A402D3A9_9BACT</name>